<evidence type="ECO:0000313" key="9">
    <source>
        <dbReference type="EMBL" id="WGX77112.1"/>
    </source>
</evidence>
<evidence type="ECO:0000256" key="5">
    <source>
        <dbReference type="ARBA" id="ARBA00022679"/>
    </source>
</evidence>
<name>A0ABY8R8S2_PARBF</name>
<dbReference type="PROSITE" id="PS50109">
    <property type="entry name" value="HIS_KIN"/>
    <property type="match status" value="1"/>
</dbReference>
<keyword evidence="6" id="KW-0418">Kinase</keyword>
<evidence type="ECO:0000256" key="4">
    <source>
        <dbReference type="ARBA" id="ARBA00022553"/>
    </source>
</evidence>
<keyword evidence="7" id="KW-0902">Two-component regulatory system</keyword>
<dbReference type="InterPro" id="IPR005467">
    <property type="entry name" value="His_kinase_dom"/>
</dbReference>
<protein>
    <recommendedName>
        <fullName evidence="3">histidine kinase</fullName>
        <ecNumber evidence="3">2.7.13.3</ecNumber>
    </recommendedName>
</protein>
<evidence type="ECO:0000256" key="3">
    <source>
        <dbReference type="ARBA" id="ARBA00012438"/>
    </source>
</evidence>
<dbReference type="Pfam" id="PF02518">
    <property type="entry name" value="HATPase_c"/>
    <property type="match status" value="1"/>
</dbReference>
<sequence>MTLSINDTFIYADKIRIQQVLYNFIDNAIHHIDNNRILNITTYRGKENLKVSIYNSGENIEDEYLDEIWDSFMRINKSRTYSDNRVGLGLSIIREIINLHDGKCGVLNKKMVSNFGLN</sequence>
<dbReference type="SMART" id="SM00387">
    <property type="entry name" value="HATPase_c"/>
    <property type="match status" value="1"/>
</dbReference>
<evidence type="ECO:0000256" key="1">
    <source>
        <dbReference type="ARBA" id="ARBA00000085"/>
    </source>
</evidence>
<evidence type="ECO:0000259" key="8">
    <source>
        <dbReference type="PROSITE" id="PS50109"/>
    </source>
</evidence>
<comment type="catalytic activity">
    <reaction evidence="1">
        <text>ATP + protein L-histidine = ADP + protein N-phospho-L-histidine.</text>
        <dbReference type="EC" id="2.7.13.3"/>
    </reaction>
</comment>
<evidence type="ECO:0000313" key="10">
    <source>
        <dbReference type="Proteomes" id="UP001239169"/>
    </source>
</evidence>
<dbReference type="Gene3D" id="3.30.565.10">
    <property type="entry name" value="Histidine kinase-like ATPase, C-terminal domain"/>
    <property type="match status" value="1"/>
</dbReference>
<keyword evidence="9" id="KW-0547">Nucleotide-binding</keyword>
<dbReference type="InterPro" id="IPR036890">
    <property type="entry name" value="HATPase_C_sf"/>
</dbReference>
<proteinExistence type="predicted"/>
<reference evidence="9 10" key="1">
    <citation type="submission" date="2023-04" db="EMBL/GenBank/DDBJ databases">
        <title>Bacteria Genome Submission.</title>
        <authorList>
            <person name="Isaac P."/>
        </authorList>
    </citation>
    <scope>NUCLEOTIDE SEQUENCE [LARGE SCALE GENOMIC DNA]</scope>
    <source>
        <strain evidence="9 10">SampleS7P1</strain>
    </source>
</reference>
<dbReference type="InterPro" id="IPR050351">
    <property type="entry name" value="BphY/WalK/GraS-like"/>
</dbReference>
<organism evidence="9 10">
    <name type="scientific">Paraclostridium bifermentans</name>
    <name type="common">Clostridium bifermentans</name>
    <dbReference type="NCBI Taxonomy" id="1490"/>
    <lineage>
        <taxon>Bacteria</taxon>
        <taxon>Bacillati</taxon>
        <taxon>Bacillota</taxon>
        <taxon>Clostridia</taxon>
        <taxon>Peptostreptococcales</taxon>
        <taxon>Peptostreptococcaceae</taxon>
        <taxon>Paraclostridium</taxon>
    </lineage>
</organism>
<dbReference type="PRINTS" id="PR00344">
    <property type="entry name" value="BCTRLSENSOR"/>
</dbReference>
<accession>A0ABY8R8S2</accession>
<dbReference type="EC" id="2.7.13.3" evidence="3"/>
<dbReference type="GO" id="GO:0005524">
    <property type="term" value="F:ATP binding"/>
    <property type="evidence" value="ECO:0007669"/>
    <property type="project" value="UniProtKB-KW"/>
</dbReference>
<dbReference type="PANTHER" id="PTHR45453:SF1">
    <property type="entry name" value="PHOSPHATE REGULON SENSOR PROTEIN PHOR"/>
    <property type="match status" value="1"/>
</dbReference>
<feature type="domain" description="Histidine kinase" evidence="8">
    <location>
        <begin position="1"/>
        <end position="118"/>
    </location>
</feature>
<dbReference type="EMBL" id="CP124685">
    <property type="protein sequence ID" value="WGX77112.1"/>
    <property type="molecule type" value="Genomic_DNA"/>
</dbReference>
<comment type="subcellular location">
    <subcellularLocation>
        <location evidence="2">Membrane</location>
    </subcellularLocation>
</comment>
<dbReference type="InterPro" id="IPR003594">
    <property type="entry name" value="HATPase_dom"/>
</dbReference>
<dbReference type="Proteomes" id="UP001239169">
    <property type="component" value="Chromosome"/>
</dbReference>
<evidence type="ECO:0000256" key="7">
    <source>
        <dbReference type="ARBA" id="ARBA00023012"/>
    </source>
</evidence>
<dbReference type="SUPFAM" id="SSF55874">
    <property type="entry name" value="ATPase domain of HSP90 chaperone/DNA topoisomerase II/histidine kinase"/>
    <property type="match status" value="1"/>
</dbReference>
<gene>
    <name evidence="9" type="ORF">QJS64_09135</name>
</gene>
<keyword evidence="10" id="KW-1185">Reference proteome</keyword>
<dbReference type="PANTHER" id="PTHR45453">
    <property type="entry name" value="PHOSPHATE REGULON SENSOR PROTEIN PHOR"/>
    <property type="match status" value="1"/>
</dbReference>
<keyword evidence="4" id="KW-0597">Phosphoprotein</keyword>
<evidence type="ECO:0000256" key="6">
    <source>
        <dbReference type="ARBA" id="ARBA00022777"/>
    </source>
</evidence>
<keyword evidence="5" id="KW-0808">Transferase</keyword>
<keyword evidence="9" id="KW-0067">ATP-binding</keyword>
<evidence type="ECO:0000256" key="2">
    <source>
        <dbReference type="ARBA" id="ARBA00004370"/>
    </source>
</evidence>
<dbReference type="InterPro" id="IPR004358">
    <property type="entry name" value="Sig_transdc_His_kin-like_C"/>
</dbReference>